<feature type="non-terminal residue" evidence="1">
    <location>
        <position position="1"/>
    </location>
</feature>
<evidence type="ECO:0000313" key="1">
    <source>
        <dbReference type="EMBL" id="QQP41993.1"/>
    </source>
</evidence>
<dbReference type="EMBL" id="CP045900">
    <property type="protein sequence ID" value="QQP41993.1"/>
    <property type="molecule type" value="Genomic_DNA"/>
</dbReference>
<dbReference type="Proteomes" id="UP000595437">
    <property type="component" value="Chromosome 11"/>
</dbReference>
<keyword evidence="2" id="KW-1185">Reference proteome</keyword>
<organism evidence="1 2">
    <name type="scientific">Caligus rogercresseyi</name>
    <name type="common">Sea louse</name>
    <dbReference type="NCBI Taxonomy" id="217165"/>
    <lineage>
        <taxon>Eukaryota</taxon>
        <taxon>Metazoa</taxon>
        <taxon>Ecdysozoa</taxon>
        <taxon>Arthropoda</taxon>
        <taxon>Crustacea</taxon>
        <taxon>Multicrustacea</taxon>
        <taxon>Hexanauplia</taxon>
        <taxon>Copepoda</taxon>
        <taxon>Siphonostomatoida</taxon>
        <taxon>Caligidae</taxon>
        <taxon>Caligus</taxon>
    </lineage>
</organism>
<reference evidence="2" key="1">
    <citation type="submission" date="2021-01" db="EMBL/GenBank/DDBJ databases">
        <title>Caligus Genome Assembly.</title>
        <authorList>
            <person name="Gallardo-Escarate C."/>
        </authorList>
    </citation>
    <scope>NUCLEOTIDE SEQUENCE [LARGE SCALE GENOMIC DNA]</scope>
</reference>
<sequence length="104" mass="12097">GSRRWPVHVFYNVLDLAGINATIIYREVTGKQITRRDFLLQLSEELQLNTFMHINQKMILLELMIRTKPKQTQERGGSVKLKNVKATKLQKNVANVKYLFVVNV</sequence>
<dbReference type="AlphaFoldDB" id="A0A7T8K0I4"/>
<evidence type="ECO:0000313" key="2">
    <source>
        <dbReference type="Proteomes" id="UP000595437"/>
    </source>
</evidence>
<protein>
    <recommendedName>
        <fullName evidence="3">PiggyBac transposable element-derived protein domain-containing protein</fullName>
    </recommendedName>
</protein>
<proteinExistence type="predicted"/>
<dbReference type="OrthoDB" id="10049986at2759"/>
<name>A0A7T8K0I4_CALRO</name>
<gene>
    <name evidence="1" type="ORF">FKW44_016523</name>
</gene>
<accession>A0A7T8K0I4</accession>
<evidence type="ECO:0008006" key="3">
    <source>
        <dbReference type="Google" id="ProtNLM"/>
    </source>
</evidence>